<dbReference type="AlphaFoldDB" id="A0A2N9WSH5"/>
<accession>A0A2N9WSH5</accession>
<evidence type="ECO:0000313" key="1">
    <source>
        <dbReference type="EMBL" id="PIT13804.1"/>
    </source>
</evidence>
<dbReference type="RefSeq" id="WP_100089849.1">
    <property type="nucleotide sequence ID" value="NZ_MDVB01000092.1"/>
</dbReference>
<name>A0A2N9WSH5_9NEIS</name>
<organism evidence="1 2">
    <name type="scientific">Snodgrassella alvi</name>
    <dbReference type="NCBI Taxonomy" id="1196083"/>
    <lineage>
        <taxon>Bacteria</taxon>
        <taxon>Pseudomonadati</taxon>
        <taxon>Pseudomonadota</taxon>
        <taxon>Betaproteobacteria</taxon>
        <taxon>Neisseriales</taxon>
        <taxon>Neisseriaceae</taxon>
        <taxon>Snodgrassella</taxon>
    </lineage>
</organism>
<protein>
    <submittedName>
        <fullName evidence="1">Uncharacterized protein</fullName>
    </submittedName>
</protein>
<proteinExistence type="predicted"/>
<dbReference type="Proteomes" id="UP000231293">
    <property type="component" value="Unassembled WGS sequence"/>
</dbReference>
<comment type="caution">
    <text evidence="1">The sequence shown here is derived from an EMBL/GenBank/DDBJ whole genome shotgun (WGS) entry which is preliminary data.</text>
</comment>
<sequence>MTDYKVEVDLAENVLRAYEYCMRDTIKKGHCRSIEWKYQATTHVKNNQQALYPTYQPEVYDMVKITMGNLFYKNREAFATLSSKYCKISPLYKRQSQHGVKRNQRRRYSSKDWNKAIEQSLWLFWQEMKQQPQFEKFFRYTT</sequence>
<reference evidence="1 2" key="1">
    <citation type="journal article" date="2017" name="MBio">
        <title>Type VI secretion-mediated competition in the bee gut microbiome.</title>
        <authorList>
            <person name="Steele M.I."/>
            <person name="Kwong W.K."/>
            <person name="Powell J.E."/>
            <person name="Whiteley M."/>
            <person name="Moran N.A."/>
        </authorList>
    </citation>
    <scope>NUCLEOTIDE SEQUENCE [LARGE SCALE GENOMIC DNA]</scope>
    <source>
        <strain evidence="1 2">App2-2</strain>
    </source>
</reference>
<gene>
    <name evidence="1" type="ORF">BGI32_08695</name>
</gene>
<dbReference type="EMBL" id="MDVB01000092">
    <property type="protein sequence ID" value="PIT13804.1"/>
    <property type="molecule type" value="Genomic_DNA"/>
</dbReference>
<evidence type="ECO:0000313" key="2">
    <source>
        <dbReference type="Proteomes" id="UP000231293"/>
    </source>
</evidence>